<feature type="region of interest" description="Disordered" evidence="1">
    <location>
        <begin position="1"/>
        <end position="90"/>
    </location>
</feature>
<comment type="caution">
    <text evidence="2">The sequence shown here is derived from an EMBL/GenBank/DDBJ whole genome shotgun (WGS) entry which is preliminary data.</text>
</comment>
<dbReference type="EMBL" id="JAHRHJ020000003">
    <property type="protein sequence ID" value="KAH9321345.1"/>
    <property type="molecule type" value="Genomic_DNA"/>
</dbReference>
<protein>
    <submittedName>
        <fullName evidence="2">Uncharacterized protein</fullName>
    </submittedName>
</protein>
<gene>
    <name evidence="2" type="ORF">KI387_015984</name>
</gene>
<evidence type="ECO:0000313" key="2">
    <source>
        <dbReference type="EMBL" id="KAH9321345.1"/>
    </source>
</evidence>
<dbReference type="Proteomes" id="UP000824469">
    <property type="component" value="Unassembled WGS sequence"/>
</dbReference>
<evidence type="ECO:0000256" key="1">
    <source>
        <dbReference type="SAM" id="MobiDB-lite"/>
    </source>
</evidence>
<name>A0AA38GGZ5_TAXCH</name>
<evidence type="ECO:0000313" key="3">
    <source>
        <dbReference type="Proteomes" id="UP000824469"/>
    </source>
</evidence>
<feature type="non-terminal residue" evidence="2">
    <location>
        <position position="1"/>
    </location>
</feature>
<keyword evidence="3" id="KW-1185">Reference proteome</keyword>
<proteinExistence type="predicted"/>
<accession>A0AA38GGZ5</accession>
<dbReference type="AlphaFoldDB" id="A0AA38GGZ5"/>
<sequence>VEGFMWEGGGDGVAAGTGGGGAAHMGRQRLAGEGGAAPGRGICVGGGSGLGQSEGGGGQCSRRGQSRKGGNVGVTGQGPEAAQGAVVNAP</sequence>
<reference evidence="2 3" key="1">
    <citation type="journal article" date="2021" name="Nat. Plants">
        <title>The Taxus genome provides insights into paclitaxel biosynthesis.</title>
        <authorList>
            <person name="Xiong X."/>
            <person name="Gou J."/>
            <person name="Liao Q."/>
            <person name="Li Y."/>
            <person name="Zhou Q."/>
            <person name="Bi G."/>
            <person name="Li C."/>
            <person name="Du R."/>
            <person name="Wang X."/>
            <person name="Sun T."/>
            <person name="Guo L."/>
            <person name="Liang H."/>
            <person name="Lu P."/>
            <person name="Wu Y."/>
            <person name="Zhang Z."/>
            <person name="Ro D.K."/>
            <person name="Shang Y."/>
            <person name="Huang S."/>
            <person name="Yan J."/>
        </authorList>
    </citation>
    <scope>NUCLEOTIDE SEQUENCE [LARGE SCALE GENOMIC DNA]</scope>
    <source>
        <strain evidence="2">Ta-2019</strain>
    </source>
</reference>
<feature type="compositionally biased region" description="Gly residues" evidence="1">
    <location>
        <begin position="32"/>
        <end position="59"/>
    </location>
</feature>
<organism evidence="2 3">
    <name type="scientific">Taxus chinensis</name>
    <name type="common">Chinese yew</name>
    <name type="synonym">Taxus wallichiana var. chinensis</name>
    <dbReference type="NCBI Taxonomy" id="29808"/>
    <lineage>
        <taxon>Eukaryota</taxon>
        <taxon>Viridiplantae</taxon>
        <taxon>Streptophyta</taxon>
        <taxon>Embryophyta</taxon>
        <taxon>Tracheophyta</taxon>
        <taxon>Spermatophyta</taxon>
        <taxon>Pinopsida</taxon>
        <taxon>Pinidae</taxon>
        <taxon>Conifers II</taxon>
        <taxon>Cupressales</taxon>
        <taxon>Taxaceae</taxon>
        <taxon>Taxus</taxon>
    </lineage>
</organism>
<feature type="compositionally biased region" description="Gly residues" evidence="1">
    <location>
        <begin position="1"/>
        <end position="23"/>
    </location>
</feature>